<name>A0A6G9Z464_9NOCA</name>
<evidence type="ECO:0000256" key="1">
    <source>
        <dbReference type="ARBA" id="ARBA00009437"/>
    </source>
</evidence>
<dbReference type="PROSITE" id="PS50931">
    <property type="entry name" value="HTH_LYSR"/>
    <property type="match status" value="1"/>
</dbReference>
<dbReference type="PRINTS" id="PR00039">
    <property type="entry name" value="HTHLYSR"/>
</dbReference>
<dbReference type="Gene3D" id="3.40.190.10">
    <property type="entry name" value="Periplasmic binding protein-like II"/>
    <property type="match status" value="2"/>
</dbReference>
<evidence type="ECO:0000256" key="5">
    <source>
        <dbReference type="ARBA" id="ARBA00023163"/>
    </source>
</evidence>
<dbReference type="GO" id="GO:0003677">
    <property type="term" value="F:DNA binding"/>
    <property type="evidence" value="ECO:0007669"/>
    <property type="project" value="UniProtKB-KW"/>
</dbReference>
<dbReference type="SUPFAM" id="SSF46785">
    <property type="entry name" value="Winged helix' DNA-binding domain"/>
    <property type="match status" value="1"/>
</dbReference>
<dbReference type="InterPro" id="IPR036388">
    <property type="entry name" value="WH-like_DNA-bd_sf"/>
</dbReference>
<keyword evidence="4" id="KW-0010">Activator</keyword>
<evidence type="ECO:0000256" key="4">
    <source>
        <dbReference type="ARBA" id="ARBA00023159"/>
    </source>
</evidence>
<dbReference type="GO" id="GO:0003700">
    <property type="term" value="F:DNA-binding transcription factor activity"/>
    <property type="evidence" value="ECO:0007669"/>
    <property type="project" value="InterPro"/>
</dbReference>
<dbReference type="CDD" id="cd08414">
    <property type="entry name" value="PBP2_LTTR_aromatics_like"/>
    <property type="match status" value="1"/>
</dbReference>
<sequence>MYPIDRIKWKFRHSPKRETMEIERLRNLIVLAEERHFGRAAQRLHITQPALSRQVKAVERELRVPLFDRDAHRVEVTRAGAVLFTDAADLLQRYDELLARTSRADNGVTGHLRIAYSMTAARTASDALVQTFRDRFPNVEVTATDGWSELNVELLASGRLDIAFVRPPVKNGVALHPLGNTELAVAIHPEHPLAARTRIAPEQLLEVPVTLWSRNLGFGYFQRTVDQIWGDTDSTLIREEPALEPIVATVAAGERAAVLDLHRLEQLHPTGITIRRFTPPTPTAELAVAWNPDNHSPLIGRFLECCT</sequence>
<dbReference type="EMBL" id="CP046173">
    <property type="protein sequence ID" value="QIS20254.1"/>
    <property type="molecule type" value="Genomic_DNA"/>
</dbReference>
<dbReference type="InterPro" id="IPR036390">
    <property type="entry name" value="WH_DNA-bd_sf"/>
</dbReference>
<dbReference type="PANTHER" id="PTHR30346">
    <property type="entry name" value="TRANSCRIPTIONAL DUAL REGULATOR HCAR-RELATED"/>
    <property type="match status" value="1"/>
</dbReference>
<reference evidence="7 8" key="1">
    <citation type="journal article" date="2019" name="ACS Chem. Biol.">
        <title>Identification and Mobilization of a Cryptic Antibiotic Biosynthesis Gene Locus from a Human-Pathogenic Nocardia Isolate.</title>
        <authorList>
            <person name="Herisse M."/>
            <person name="Ishida K."/>
            <person name="Porter J.L."/>
            <person name="Howden B."/>
            <person name="Hertweck C."/>
            <person name="Stinear T.P."/>
            <person name="Pidot S.J."/>
        </authorList>
    </citation>
    <scope>NUCLEOTIDE SEQUENCE [LARGE SCALE GENOMIC DNA]</scope>
    <source>
        <strain evidence="7 8">AUSMDU00012715</strain>
    </source>
</reference>
<dbReference type="PANTHER" id="PTHR30346:SF0">
    <property type="entry name" value="HCA OPERON TRANSCRIPTIONAL ACTIVATOR HCAR"/>
    <property type="match status" value="1"/>
</dbReference>
<evidence type="ECO:0000256" key="3">
    <source>
        <dbReference type="ARBA" id="ARBA00023125"/>
    </source>
</evidence>
<dbReference type="Pfam" id="PF00126">
    <property type="entry name" value="HTH_1"/>
    <property type="match status" value="1"/>
</dbReference>
<organism evidence="7 8">
    <name type="scientific">Nocardia terpenica</name>
    <dbReference type="NCBI Taxonomy" id="455432"/>
    <lineage>
        <taxon>Bacteria</taxon>
        <taxon>Bacillati</taxon>
        <taxon>Actinomycetota</taxon>
        <taxon>Actinomycetes</taxon>
        <taxon>Mycobacteriales</taxon>
        <taxon>Nocardiaceae</taxon>
        <taxon>Nocardia</taxon>
    </lineage>
</organism>
<dbReference type="Gene3D" id="1.10.10.10">
    <property type="entry name" value="Winged helix-like DNA-binding domain superfamily/Winged helix DNA-binding domain"/>
    <property type="match status" value="1"/>
</dbReference>
<evidence type="ECO:0000313" key="7">
    <source>
        <dbReference type="EMBL" id="QIS20254.1"/>
    </source>
</evidence>
<comment type="similarity">
    <text evidence="1">Belongs to the LysR transcriptional regulatory family.</text>
</comment>
<proteinExistence type="inferred from homology"/>
<dbReference type="AlphaFoldDB" id="A0A6G9Z464"/>
<dbReference type="SUPFAM" id="SSF53850">
    <property type="entry name" value="Periplasmic binding protein-like II"/>
    <property type="match status" value="1"/>
</dbReference>
<dbReference type="GO" id="GO:0032993">
    <property type="term" value="C:protein-DNA complex"/>
    <property type="evidence" value="ECO:0007669"/>
    <property type="project" value="TreeGrafter"/>
</dbReference>
<keyword evidence="2" id="KW-0805">Transcription regulation</keyword>
<gene>
    <name evidence="7" type="ORF">F6W96_20125</name>
</gene>
<dbReference type="InterPro" id="IPR005119">
    <property type="entry name" value="LysR_subst-bd"/>
</dbReference>
<keyword evidence="3" id="KW-0238">DNA-binding</keyword>
<dbReference type="InterPro" id="IPR000847">
    <property type="entry name" value="LysR_HTH_N"/>
</dbReference>
<evidence type="ECO:0000256" key="2">
    <source>
        <dbReference type="ARBA" id="ARBA00023015"/>
    </source>
</evidence>
<accession>A0A6G9Z464</accession>
<evidence type="ECO:0000313" key="8">
    <source>
        <dbReference type="Proteomes" id="UP000500953"/>
    </source>
</evidence>
<evidence type="ECO:0000259" key="6">
    <source>
        <dbReference type="PROSITE" id="PS50931"/>
    </source>
</evidence>
<dbReference type="Pfam" id="PF03466">
    <property type="entry name" value="LysR_substrate"/>
    <property type="match status" value="1"/>
</dbReference>
<dbReference type="Proteomes" id="UP000500953">
    <property type="component" value="Chromosome"/>
</dbReference>
<protein>
    <submittedName>
        <fullName evidence="7">LysR family transcriptional regulator</fullName>
    </submittedName>
</protein>
<feature type="domain" description="HTH lysR-type" evidence="6">
    <location>
        <begin position="20"/>
        <end position="77"/>
    </location>
</feature>
<dbReference type="FunFam" id="1.10.10.10:FF:000001">
    <property type="entry name" value="LysR family transcriptional regulator"/>
    <property type="match status" value="1"/>
</dbReference>
<keyword evidence="5" id="KW-0804">Transcription</keyword>